<protein>
    <recommendedName>
        <fullName evidence="1">PA14 domain-containing protein</fullName>
    </recommendedName>
</protein>
<dbReference type="InterPro" id="IPR037524">
    <property type="entry name" value="PA14/GLEYA"/>
</dbReference>
<reference evidence="2" key="2">
    <citation type="submission" date="2020-09" db="EMBL/GenBank/DDBJ databases">
        <authorList>
            <person name="Sun Q."/>
            <person name="Sedlacek I."/>
        </authorList>
    </citation>
    <scope>NUCLEOTIDE SEQUENCE</scope>
    <source>
        <strain evidence="2">CCM 8711</strain>
    </source>
</reference>
<dbReference type="InterPro" id="IPR011042">
    <property type="entry name" value="6-blade_b-propeller_TolB-like"/>
</dbReference>
<dbReference type="AlphaFoldDB" id="A0A917JCX4"/>
<dbReference type="Gene3D" id="2.60.40.4070">
    <property type="match status" value="1"/>
</dbReference>
<feature type="domain" description="PA14" evidence="1">
    <location>
        <begin position="756"/>
        <end position="891"/>
    </location>
</feature>
<organism evidence="2 3">
    <name type="scientific">Mucilaginibacter galii</name>
    <dbReference type="NCBI Taxonomy" id="2005073"/>
    <lineage>
        <taxon>Bacteria</taxon>
        <taxon>Pseudomonadati</taxon>
        <taxon>Bacteroidota</taxon>
        <taxon>Sphingobacteriia</taxon>
        <taxon>Sphingobacteriales</taxon>
        <taxon>Sphingobacteriaceae</taxon>
        <taxon>Mucilaginibacter</taxon>
    </lineage>
</organism>
<accession>A0A917JCX4</accession>
<evidence type="ECO:0000313" key="2">
    <source>
        <dbReference type="EMBL" id="GGI52155.1"/>
    </source>
</evidence>
<dbReference type="SUPFAM" id="SSF63825">
    <property type="entry name" value="YWTD domain"/>
    <property type="match status" value="1"/>
</dbReference>
<keyword evidence="3" id="KW-1185">Reference proteome</keyword>
<gene>
    <name evidence="2" type="ORF">GCM10011425_33670</name>
</gene>
<sequence length="1128" mass="125818">MLAQTVPNKANYHTCSFNFQIPQACATSAGVYNSEGVLIRTLWSGIKYVPGTYQGSWDGVDDEKKLAREGAYQIRILTNQVKYQWEGVIGNTSAKFTGATLHRAHGFVRGLACSNNVIYYTTGYNETGNSTFKFSAKTPQQRSFILSKGFVADNVATDDQIAYWSGKDSNSDQCFIYATRLSNDSTYRFPNSTSVKTKYGIVFNSVIDFSNRKNGQATGLAVQKKGAYLFASHKEDNKIAIYEKTTGKLRGYFVLNAPSALAVDQSNHLWIVSIDQASGKECVLQYEITNGGTLKATGLSLAGLVQPLALTVSADHRTLVVADAGTSQQIKIYSAVGGKLEKVYGQQGGYYNNPDVTNNKFYFSDVRGVTGAAVTFQADGSLWVDDAGNCRLLHFGADMAYLGKVMYLPTSYCVNADLNNVERVMADYLEFKVDYSKPLQPDNDSWRLIRNWGATITADLDNKYLRFRGLTTLKNQHTYAMLYSKLKRNWVVVELMKSGPLRITSSQMPDDGYRLYPDGSIYKVSKYKLNQPTSWLKRSLTGFNQNNDPIWGAEETIATLPVVSKGDPLFRGTTVTARPGEVTSSNVIVSFDNQKNTLGSNAFHLGGIKPGSDKWLWRTAIGTPSAYRGVFPPDGAFDNGNSVKYAGSVAMAVDRHILWGYYGEFWKASETNKWNHVYDNGLFIGQMGVTVPELSDVSNAPAMIAGNPLSPALVKGPDGCLYLYHNDESGHSGIHRWKISNLESVKEQNFRVNLSYKSHGLLLSIFSSDDLNNLNTTYKGIASPEGVKILHAGQVDRPFSARYEGFIMPIKTGYYGFGSAGRAPVRLWINNHIVVDNLNSIQDSASKDTVYLKAGEGYAVKAEYVHLKSNDKPALCWFGREQKKQFLPQNQLVPKESDDNIKEFDLLADLPYNAVLQDRMYGWERSVAAEDYSNRYSNYWTVRTNVKKYDSFQSPDLFINFRQPASIYTVSRNLGITPSSVTQWKLKAKVNFENNEPNTDPDLGLGGASGSFLEVLDDKGKILVRMFFHIDRTTNDGYLYFNNKVILKTDRKTLKTLMSQTQTLLIDVTKGQVMVKYGDFPPVNTSLFDGTAHWNAPQNIRLYFWSKAAASNRVIDLEELKYSYKTSK</sequence>
<evidence type="ECO:0000313" key="3">
    <source>
        <dbReference type="Proteomes" id="UP000662074"/>
    </source>
</evidence>
<comment type="caution">
    <text evidence="2">The sequence shown here is derived from an EMBL/GenBank/DDBJ whole genome shotgun (WGS) entry which is preliminary data.</text>
</comment>
<evidence type="ECO:0000259" key="1">
    <source>
        <dbReference type="PROSITE" id="PS51820"/>
    </source>
</evidence>
<dbReference type="PROSITE" id="PS51820">
    <property type="entry name" value="PA14"/>
    <property type="match status" value="1"/>
</dbReference>
<reference evidence="2" key="1">
    <citation type="journal article" date="2014" name="Int. J. Syst. Evol. Microbiol.">
        <title>Complete genome sequence of Corynebacterium casei LMG S-19264T (=DSM 44701T), isolated from a smear-ripened cheese.</title>
        <authorList>
            <consortium name="US DOE Joint Genome Institute (JGI-PGF)"/>
            <person name="Walter F."/>
            <person name="Albersmeier A."/>
            <person name="Kalinowski J."/>
            <person name="Ruckert C."/>
        </authorList>
    </citation>
    <scope>NUCLEOTIDE SEQUENCE</scope>
    <source>
        <strain evidence="2">CCM 8711</strain>
    </source>
</reference>
<name>A0A917JCX4_9SPHI</name>
<dbReference type="Gene3D" id="3.90.182.10">
    <property type="entry name" value="Toxin - Anthrax Protective Antigen,domain 1"/>
    <property type="match status" value="1"/>
</dbReference>
<dbReference type="EMBL" id="BMDO01000010">
    <property type="protein sequence ID" value="GGI52155.1"/>
    <property type="molecule type" value="Genomic_DNA"/>
</dbReference>
<dbReference type="SUPFAM" id="SSF56988">
    <property type="entry name" value="Anthrax protective antigen"/>
    <property type="match status" value="1"/>
</dbReference>
<dbReference type="Proteomes" id="UP000662074">
    <property type="component" value="Unassembled WGS sequence"/>
</dbReference>
<dbReference type="Pfam" id="PF07691">
    <property type="entry name" value="PA14"/>
    <property type="match status" value="1"/>
</dbReference>
<dbReference type="Gene3D" id="2.120.10.30">
    <property type="entry name" value="TolB, C-terminal domain"/>
    <property type="match status" value="1"/>
</dbReference>
<dbReference type="InterPro" id="IPR011658">
    <property type="entry name" value="PA14_dom"/>
</dbReference>
<dbReference type="SMART" id="SM00758">
    <property type="entry name" value="PA14"/>
    <property type="match status" value="1"/>
</dbReference>
<proteinExistence type="predicted"/>